<dbReference type="HOGENOM" id="CLU_1504307_0_0_1"/>
<evidence type="ECO:0008006" key="3">
    <source>
        <dbReference type="Google" id="ProtNLM"/>
    </source>
</evidence>
<dbReference type="Proteomes" id="UP000053989">
    <property type="component" value="Unassembled WGS sequence"/>
</dbReference>
<reference evidence="2" key="2">
    <citation type="submission" date="2015-01" db="EMBL/GenBank/DDBJ databases">
        <title>Evolutionary Origins and Diversification of the Mycorrhizal Mutualists.</title>
        <authorList>
            <consortium name="DOE Joint Genome Institute"/>
            <consortium name="Mycorrhizal Genomics Consortium"/>
            <person name="Kohler A."/>
            <person name="Kuo A."/>
            <person name="Nagy L.G."/>
            <person name="Floudas D."/>
            <person name="Copeland A."/>
            <person name="Barry K.W."/>
            <person name="Cichocki N."/>
            <person name="Veneault-Fourrey C."/>
            <person name="LaButti K."/>
            <person name="Lindquist E.A."/>
            <person name="Lipzen A."/>
            <person name="Lundell T."/>
            <person name="Morin E."/>
            <person name="Murat C."/>
            <person name="Riley R."/>
            <person name="Ohm R."/>
            <person name="Sun H."/>
            <person name="Tunlid A."/>
            <person name="Henrissat B."/>
            <person name="Grigoriev I.V."/>
            <person name="Hibbett D.S."/>
            <person name="Martin F."/>
        </authorList>
    </citation>
    <scope>NUCLEOTIDE SEQUENCE [LARGE SCALE GENOMIC DNA]</scope>
    <source>
        <strain evidence="2">Foug A</strain>
    </source>
</reference>
<dbReference type="InParanoid" id="A0A0C3E1X8"/>
<accession>A0A0C3E1X8</accession>
<sequence>MSTVPNLFATHADYNSNLLEDLLLKWKHEMGKNPADSGDFNIRVVLMDNDTREHKALSKHGTTPSIGSFKLFPVLLKNIYHFEDPIELYNKQLFHFQELAKKSVPISQKKSQGSLAFLSYFHTYIKMKDFWHAWSPAGFFEASKLLGVTEVFLPHTTNHLESFNHHIKSCYFASYQHSR</sequence>
<reference evidence="1 2" key="1">
    <citation type="submission" date="2014-04" db="EMBL/GenBank/DDBJ databases">
        <authorList>
            <consortium name="DOE Joint Genome Institute"/>
            <person name="Kuo A."/>
            <person name="Kohler A."/>
            <person name="Nagy L.G."/>
            <person name="Floudas D."/>
            <person name="Copeland A."/>
            <person name="Barry K.W."/>
            <person name="Cichocki N."/>
            <person name="Veneault-Fourrey C."/>
            <person name="LaButti K."/>
            <person name="Lindquist E.A."/>
            <person name="Lipzen A."/>
            <person name="Lundell T."/>
            <person name="Morin E."/>
            <person name="Murat C."/>
            <person name="Sun H."/>
            <person name="Tunlid A."/>
            <person name="Henrissat B."/>
            <person name="Grigoriev I.V."/>
            <person name="Hibbett D.S."/>
            <person name="Martin F."/>
            <person name="Nordberg H.P."/>
            <person name="Cantor M.N."/>
            <person name="Hua S.X."/>
        </authorList>
    </citation>
    <scope>NUCLEOTIDE SEQUENCE [LARGE SCALE GENOMIC DNA]</scope>
    <source>
        <strain evidence="1 2">Foug A</strain>
    </source>
</reference>
<name>A0A0C3E1X8_9AGAM</name>
<dbReference type="STRING" id="1036808.A0A0C3E1X8"/>
<dbReference type="EMBL" id="KN822015">
    <property type="protein sequence ID" value="KIM66790.1"/>
    <property type="molecule type" value="Genomic_DNA"/>
</dbReference>
<protein>
    <recommendedName>
        <fullName evidence="3">MULE transposase domain-containing protein</fullName>
    </recommendedName>
</protein>
<evidence type="ECO:0000313" key="1">
    <source>
        <dbReference type="EMBL" id="KIM66790.1"/>
    </source>
</evidence>
<keyword evidence="2" id="KW-1185">Reference proteome</keyword>
<organism evidence="1 2">
    <name type="scientific">Scleroderma citrinum Foug A</name>
    <dbReference type="NCBI Taxonomy" id="1036808"/>
    <lineage>
        <taxon>Eukaryota</taxon>
        <taxon>Fungi</taxon>
        <taxon>Dikarya</taxon>
        <taxon>Basidiomycota</taxon>
        <taxon>Agaricomycotina</taxon>
        <taxon>Agaricomycetes</taxon>
        <taxon>Agaricomycetidae</taxon>
        <taxon>Boletales</taxon>
        <taxon>Sclerodermatineae</taxon>
        <taxon>Sclerodermataceae</taxon>
        <taxon>Scleroderma</taxon>
    </lineage>
</organism>
<gene>
    <name evidence="1" type="ORF">SCLCIDRAFT_21576</name>
</gene>
<proteinExistence type="predicted"/>
<dbReference type="OrthoDB" id="2692840at2759"/>
<dbReference type="AlphaFoldDB" id="A0A0C3E1X8"/>
<evidence type="ECO:0000313" key="2">
    <source>
        <dbReference type="Proteomes" id="UP000053989"/>
    </source>
</evidence>